<keyword evidence="1 4" id="KW-0479">Metal-binding</keyword>
<keyword evidence="2 4" id="KW-0863">Zinc-finger</keyword>
<dbReference type="PROSITE" id="PS50103">
    <property type="entry name" value="ZF_C3H1"/>
    <property type="match status" value="2"/>
</dbReference>
<evidence type="ECO:0000259" key="6">
    <source>
        <dbReference type="PROSITE" id="PS50103"/>
    </source>
</evidence>
<name>A0A9P3PNC1_LYOSH</name>
<evidence type="ECO:0000256" key="2">
    <source>
        <dbReference type="ARBA" id="ARBA00022771"/>
    </source>
</evidence>
<evidence type="ECO:0000313" key="8">
    <source>
        <dbReference type="Proteomes" id="UP001063166"/>
    </source>
</evidence>
<proteinExistence type="predicted"/>
<dbReference type="OrthoDB" id="411372at2759"/>
<evidence type="ECO:0000313" key="7">
    <source>
        <dbReference type="EMBL" id="GLB38614.1"/>
    </source>
</evidence>
<dbReference type="EMBL" id="BRPK01000005">
    <property type="protein sequence ID" value="GLB38614.1"/>
    <property type="molecule type" value="Genomic_DNA"/>
</dbReference>
<dbReference type="Gene3D" id="4.10.1000.10">
    <property type="entry name" value="Zinc finger, CCCH-type"/>
    <property type="match status" value="1"/>
</dbReference>
<dbReference type="Pfam" id="PF00642">
    <property type="entry name" value="zf-CCCH"/>
    <property type="match status" value="1"/>
</dbReference>
<dbReference type="GO" id="GO:0008270">
    <property type="term" value="F:zinc ion binding"/>
    <property type="evidence" value="ECO:0007669"/>
    <property type="project" value="UniProtKB-KW"/>
</dbReference>
<comment type="caution">
    <text evidence="7">The sequence shown here is derived from an EMBL/GenBank/DDBJ whole genome shotgun (WGS) entry which is preliminary data.</text>
</comment>
<protein>
    <submittedName>
        <fullName evidence="7">Zinc finger C-x8-C-x5-C-x3-H type (And similar)</fullName>
    </submittedName>
</protein>
<reference evidence="7" key="1">
    <citation type="submission" date="2022-07" db="EMBL/GenBank/DDBJ databases">
        <title>The genome of Lyophyllum shimeji provides insight into the initial evolution of ectomycorrhizal fungal genome.</title>
        <authorList>
            <person name="Kobayashi Y."/>
            <person name="Shibata T."/>
            <person name="Hirakawa H."/>
            <person name="Shigenobu S."/>
            <person name="Nishiyama T."/>
            <person name="Yamada A."/>
            <person name="Hasebe M."/>
            <person name="Kawaguchi M."/>
        </authorList>
    </citation>
    <scope>NUCLEOTIDE SEQUENCE</scope>
    <source>
        <strain evidence="7">AT787</strain>
    </source>
</reference>
<evidence type="ECO:0000256" key="5">
    <source>
        <dbReference type="SAM" id="MobiDB-lite"/>
    </source>
</evidence>
<sequence>MQPTHRKPPPKKRHTKPCRFFQTSRCPLSAQECDFLHVLSNEVPLQNPNPCRHVMEPSEDDAGTAVNQNYPQLQGTTTHKLAPTAELQPPLHDMYPTPSGGWQVPHPSHTASPTYSPAVPSPRLYYCDFYSPAHSVESSANLSASTSSSLSDDVLLVTDDPKYTEHYHQYQSQIRIADERSLVHVPPFYHHSPNPHAPRLMLDTSYPMLQNAYGAYAYQPPISPSSLIKPRVQPRSVSRHKTINYKTKPCRFYKASGTCPNNSECTFIHDEPARQAASPGESPVVETLQLAPGLPPKPVSPAEENRKRNFFPISWRVIGGGVLMGERKPAPVSQEQEEKAPSENTEKEENPSPPKPITRTRSSSNPPTPAITHVKVDALFSAESPGNL</sequence>
<feature type="domain" description="C3H1-type" evidence="6">
    <location>
        <begin position="12"/>
        <end position="40"/>
    </location>
</feature>
<dbReference type="InterPro" id="IPR000571">
    <property type="entry name" value="Znf_CCCH"/>
</dbReference>
<dbReference type="AlphaFoldDB" id="A0A9P3PNC1"/>
<accession>A0A9P3PNC1</accession>
<keyword evidence="8" id="KW-1185">Reference proteome</keyword>
<feature type="compositionally biased region" description="Basic and acidic residues" evidence="5">
    <location>
        <begin position="336"/>
        <end position="350"/>
    </location>
</feature>
<organism evidence="7 8">
    <name type="scientific">Lyophyllum shimeji</name>
    <name type="common">Hon-shimeji</name>
    <name type="synonym">Tricholoma shimeji</name>
    <dbReference type="NCBI Taxonomy" id="47721"/>
    <lineage>
        <taxon>Eukaryota</taxon>
        <taxon>Fungi</taxon>
        <taxon>Dikarya</taxon>
        <taxon>Basidiomycota</taxon>
        <taxon>Agaricomycotina</taxon>
        <taxon>Agaricomycetes</taxon>
        <taxon>Agaricomycetidae</taxon>
        <taxon>Agaricales</taxon>
        <taxon>Tricholomatineae</taxon>
        <taxon>Lyophyllaceae</taxon>
        <taxon>Lyophyllum</taxon>
    </lineage>
</organism>
<feature type="zinc finger region" description="C3H1-type" evidence="4">
    <location>
        <begin position="244"/>
        <end position="272"/>
    </location>
</feature>
<feature type="zinc finger region" description="C3H1-type" evidence="4">
    <location>
        <begin position="12"/>
        <end position="40"/>
    </location>
</feature>
<evidence type="ECO:0000256" key="1">
    <source>
        <dbReference type="ARBA" id="ARBA00022723"/>
    </source>
</evidence>
<feature type="domain" description="C3H1-type" evidence="6">
    <location>
        <begin position="244"/>
        <end position="272"/>
    </location>
</feature>
<evidence type="ECO:0000256" key="4">
    <source>
        <dbReference type="PROSITE-ProRule" id="PRU00723"/>
    </source>
</evidence>
<evidence type="ECO:0000256" key="3">
    <source>
        <dbReference type="ARBA" id="ARBA00022833"/>
    </source>
</evidence>
<dbReference type="SUPFAM" id="SSF90229">
    <property type="entry name" value="CCCH zinc finger"/>
    <property type="match status" value="1"/>
</dbReference>
<dbReference type="InterPro" id="IPR036855">
    <property type="entry name" value="Znf_CCCH_sf"/>
</dbReference>
<dbReference type="SMART" id="SM00356">
    <property type="entry name" value="ZnF_C3H1"/>
    <property type="match status" value="2"/>
</dbReference>
<gene>
    <name evidence="7" type="ORF">LshimejAT787_0504790</name>
</gene>
<keyword evidence="3 4" id="KW-0862">Zinc</keyword>
<dbReference type="Proteomes" id="UP001063166">
    <property type="component" value="Unassembled WGS sequence"/>
</dbReference>
<feature type="region of interest" description="Disordered" evidence="5">
    <location>
        <begin position="326"/>
        <end position="388"/>
    </location>
</feature>